<evidence type="ECO:0000256" key="1">
    <source>
        <dbReference type="SAM" id="MobiDB-lite"/>
    </source>
</evidence>
<organism evidence="2 3">
    <name type="scientific">Austropuccinia psidii MF-1</name>
    <dbReference type="NCBI Taxonomy" id="1389203"/>
    <lineage>
        <taxon>Eukaryota</taxon>
        <taxon>Fungi</taxon>
        <taxon>Dikarya</taxon>
        <taxon>Basidiomycota</taxon>
        <taxon>Pucciniomycotina</taxon>
        <taxon>Pucciniomycetes</taxon>
        <taxon>Pucciniales</taxon>
        <taxon>Sphaerophragmiaceae</taxon>
        <taxon>Austropuccinia</taxon>
    </lineage>
</organism>
<accession>A0A9Q3DEV9</accession>
<feature type="region of interest" description="Disordered" evidence="1">
    <location>
        <begin position="1"/>
        <end position="81"/>
    </location>
</feature>
<comment type="caution">
    <text evidence="2">The sequence shown here is derived from an EMBL/GenBank/DDBJ whole genome shotgun (WGS) entry which is preliminary data.</text>
</comment>
<keyword evidence="3" id="KW-1185">Reference proteome</keyword>
<name>A0A9Q3DEV9_9BASI</name>
<proteinExistence type="predicted"/>
<sequence>MSPVHLKNLSTPRNQPKDRERLSRTRGPGRGHFGNSGGWQDIEVNHTHSSIHIPIQHKPQMGRLEGYGSSSSGSPTPQRPF</sequence>
<evidence type="ECO:0000313" key="2">
    <source>
        <dbReference type="EMBL" id="MBW0500752.1"/>
    </source>
</evidence>
<dbReference type="AlphaFoldDB" id="A0A9Q3DEV9"/>
<feature type="compositionally biased region" description="Gly residues" evidence="1">
    <location>
        <begin position="28"/>
        <end position="37"/>
    </location>
</feature>
<dbReference type="EMBL" id="AVOT02015975">
    <property type="protein sequence ID" value="MBW0500752.1"/>
    <property type="molecule type" value="Genomic_DNA"/>
</dbReference>
<gene>
    <name evidence="2" type="ORF">O181_040467</name>
</gene>
<reference evidence="2" key="1">
    <citation type="submission" date="2021-03" db="EMBL/GenBank/DDBJ databases">
        <title>Draft genome sequence of rust myrtle Austropuccinia psidii MF-1, a brazilian biotype.</title>
        <authorList>
            <person name="Quecine M.C."/>
            <person name="Pachon D.M.R."/>
            <person name="Bonatelli M.L."/>
            <person name="Correr F.H."/>
            <person name="Franceschini L.M."/>
            <person name="Leite T.F."/>
            <person name="Margarido G.R.A."/>
            <person name="Almeida C.A."/>
            <person name="Ferrarezi J.A."/>
            <person name="Labate C.A."/>
        </authorList>
    </citation>
    <scope>NUCLEOTIDE SEQUENCE</scope>
    <source>
        <strain evidence="2">MF-1</strain>
    </source>
</reference>
<dbReference type="Proteomes" id="UP000765509">
    <property type="component" value="Unassembled WGS sequence"/>
</dbReference>
<evidence type="ECO:0000313" key="3">
    <source>
        <dbReference type="Proteomes" id="UP000765509"/>
    </source>
</evidence>
<protein>
    <submittedName>
        <fullName evidence="2">Uncharacterized protein</fullName>
    </submittedName>
</protein>